<dbReference type="KEGG" id="ovb:NB640_04760"/>
<organism evidence="2 3">
    <name type="scientific">Oxalobacter vibrioformis</name>
    <dbReference type="NCBI Taxonomy" id="933080"/>
    <lineage>
        <taxon>Bacteria</taxon>
        <taxon>Pseudomonadati</taxon>
        <taxon>Pseudomonadota</taxon>
        <taxon>Betaproteobacteria</taxon>
        <taxon>Burkholderiales</taxon>
        <taxon>Oxalobacteraceae</taxon>
        <taxon>Oxalobacter</taxon>
    </lineage>
</organism>
<dbReference type="EMBL" id="CP098242">
    <property type="protein sequence ID" value="WAW10951.1"/>
    <property type="molecule type" value="Genomic_DNA"/>
</dbReference>
<dbReference type="SUPFAM" id="SSF52206">
    <property type="entry name" value="Hypothetical protein MTH538"/>
    <property type="match status" value="1"/>
</dbReference>
<evidence type="ECO:0000313" key="2">
    <source>
        <dbReference type="EMBL" id="WAW10951.1"/>
    </source>
</evidence>
<accession>A0A9E9P5C3</accession>
<evidence type="ECO:0000259" key="1">
    <source>
        <dbReference type="Pfam" id="PF08937"/>
    </source>
</evidence>
<dbReference type="InterPro" id="IPR015032">
    <property type="entry name" value="ThsB__TIR-like_domain"/>
</dbReference>
<dbReference type="Gene3D" id="3.40.50.9200">
    <property type="entry name" value="Hypothetical protein MTH538"/>
    <property type="match status" value="1"/>
</dbReference>
<sequence length="141" mass="16038">MATYPLFVSYSWLPDDGTQRLYGLLENYRIRHVPDFAYELFSVSKDDPVQHLPSKKALAMAIEEKMRPCSCLLILAGVFEEYKRWIDLELDTAKKLKKPVILVEAADPKHTSSKEKRAAVKIVKWDVQELGEAIEAAVGKS</sequence>
<dbReference type="RefSeq" id="WP_269310027.1">
    <property type="nucleotide sequence ID" value="NZ_CP098242.1"/>
</dbReference>
<name>A0A9E9P5C3_9BURK</name>
<dbReference type="AlphaFoldDB" id="A0A9E9P5C3"/>
<reference evidence="2" key="1">
    <citation type="journal article" date="2022" name="Front. Microbiol.">
        <title>New perspectives on an old grouping: The genomic and phenotypic variability of Oxalobacter formigenes and the implications for calcium oxalate stone prevention.</title>
        <authorList>
            <person name="Chmiel J.A."/>
            <person name="Carr C."/>
            <person name="Stuivenberg G.A."/>
            <person name="Venema R."/>
            <person name="Chanyi R.M."/>
            <person name="Al K.F."/>
            <person name="Giguere D."/>
            <person name="Say H."/>
            <person name="Akouris P.P."/>
            <person name="Dominguez Romero S.A."/>
            <person name="Kwong A."/>
            <person name="Tai V."/>
            <person name="Koval S.F."/>
            <person name="Razvi H."/>
            <person name="Bjazevic J."/>
            <person name="Burton J.P."/>
        </authorList>
    </citation>
    <scope>NUCLEOTIDE SEQUENCE</scope>
    <source>
        <strain evidence="2">WoOx3</strain>
    </source>
</reference>
<dbReference type="Proteomes" id="UP001156215">
    <property type="component" value="Chromosome"/>
</dbReference>
<protein>
    <submittedName>
        <fullName evidence="2">TIR domain-containing protein</fullName>
    </submittedName>
</protein>
<gene>
    <name evidence="2" type="ORF">NB640_04760</name>
</gene>
<dbReference type="InterPro" id="IPR036490">
    <property type="entry name" value="ThsB_TIR-like_sf"/>
</dbReference>
<dbReference type="Pfam" id="PF08937">
    <property type="entry name" value="ThsB_TIR"/>
    <property type="match status" value="1"/>
</dbReference>
<feature type="domain" description="Thoeris protein ThsB TIR-like" evidence="1">
    <location>
        <begin position="7"/>
        <end position="105"/>
    </location>
</feature>
<proteinExistence type="predicted"/>
<keyword evidence="3" id="KW-1185">Reference proteome</keyword>
<evidence type="ECO:0000313" key="3">
    <source>
        <dbReference type="Proteomes" id="UP001156215"/>
    </source>
</evidence>